<evidence type="ECO:0000256" key="2">
    <source>
        <dbReference type="ARBA" id="ARBA00005254"/>
    </source>
</evidence>
<accession>A0A9W6IMM1</accession>
<evidence type="ECO:0000256" key="5">
    <source>
        <dbReference type="ARBA" id="ARBA00023235"/>
    </source>
</evidence>
<dbReference type="InterPro" id="IPR014748">
    <property type="entry name" value="Enoyl-CoA_hydra_C"/>
</dbReference>
<dbReference type="Gene3D" id="1.10.12.10">
    <property type="entry name" value="Lyase 2-enoyl-coa Hydratase, Chain A, domain 2"/>
    <property type="match status" value="1"/>
</dbReference>
<name>A0A9W6IMM1_9PROT</name>
<gene>
    <name evidence="6" type="ORF">GCM10017621_14730</name>
</gene>
<dbReference type="Pfam" id="PF00378">
    <property type="entry name" value="ECH_1"/>
    <property type="match status" value="1"/>
</dbReference>
<dbReference type="NCBIfam" id="NF005699">
    <property type="entry name" value="PRK07509.1"/>
    <property type="match status" value="1"/>
</dbReference>
<dbReference type="SUPFAM" id="SSF52096">
    <property type="entry name" value="ClpP/crotonase"/>
    <property type="match status" value="1"/>
</dbReference>
<sequence length="290" mass="31259">MADAANGFKHGRLTQKDGVMTQPRTFHDRVAVSLDDHIARIEMIREDKLNALDPAMFDALIEAAAWLREQRDARVTILSGRGRMFCAGLDFGSFAAMAGEDGAASTSLEPRTHGLCNTPQYAAWAWHEAPVPVIVAIQGGALGGGLQIALGGDIRIAAPDAKIAIAETQWGLVPDMSGMARVRRLVRDDVLRRLTYTAERIDGTRAREAGLVTEVHPDPQARALEIAQQIANRSPSAIRACKVLLNGLDDANAGEILAAESRLQQAIIGKPNQVEAVMANLDKRTPQFGD</sequence>
<keyword evidence="4" id="KW-0443">Lipid metabolism</keyword>
<evidence type="ECO:0000313" key="6">
    <source>
        <dbReference type="EMBL" id="GLK51965.1"/>
    </source>
</evidence>
<comment type="pathway">
    <text evidence="1">Lipid metabolism; fatty acid beta-oxidation.</text>
</comment>
<dbReference type="EMBL" id="BSFE01000003">
    <property type="protein sequence ID" value="GLK51965.1"/>
    <property type="molecule type" value="Genomic_DNA"/>
</dbReference>
<dbReference type="InterPro" id="IPR001753">
    <property type="entry name" value="Enoyl-CoA_hydra/iso"/>
</dbReference>
<dbReference type="CDD" id="cd06558">
    <property type="entry name" value="crotonase-like"/>
    <property type="match status" value="1"/>
</dbReference>
<dbReference type="InterPro" id="IPR045002">
    <property type="entry name" value="Ech1-like"/>
</dbReference>
<comment type="caution">
    <text evidence="6">The sequence shown here is derived from an EMBL/GenBank/DDBJ whole genome shotgun (WGS) entry which is preliminary data.</text>
</comment>
<dbReference type="GO" id="GO:0006631">
    <property type="term" value="P:fatty acid metabolic process"/>
    <property type="evidence" value="ECO:0007669"/>
    <property type="project" value="UniProtKB-KW"/>
</dbReference>
<keyword evidence="7" id="KW-1185">Reference proteome</keyword>
<evidence type="ECO:0000256" key="3">
    <source>
        <dbReference type="ARBA" id="ARBA00022832"/>
    </source>
</evidence>
<reference evidence="6" key="1">
    <citation type="journal article" date="2014" name="Int. J. Syst. Evol. Microbiol.">
        <title>Complete genome sequence of Corynebacterium casei LMG S-19264T (=DSM 44701T), isolated from a smear-ripened cheese.</title>
        <authorList>
            <consortium name="US DOE Joint Genome Institute (JGI-PGF)"/>
            <person name="Walter F."/>
            <person name="Albersmeier A."/>
            <person name="Kalinowski J."/>
            <person name="Ruckert C."/>
        </authorList>
    </citation>
    <scope>NUCLEOTIDE SEQUENCE</scope>
    <source>
        <strain evidence="6">VKM B-1513</strain>
    </source>
</reference>
<dbReference type="AlphaFoldDB" id="A0A9W6IMM1"/>
<proteinExistence type="inferred from homology"/>
<reference evidence="6" key="2">
    <citation type="submission" date="2023-01" db="EMBL/GenBank/DDBJ databases">
        <authorList>
            <person name="Sun Q."/>
            <person name="Evtushenko L."/>
        </authorList>
    </citation>
    <scope>NUCLEOTIDE SEQUENCE</scope>
    <source>
        <strain evidence="6">VKM B-1513</strain>
    </source>
</reference>
<evidence type="ECO:0000256" key="1">
    <source>
        <dbReference type="ARBA" id="ARBA00005005"/>
    </source>
</evidence>
<dbReference type="GO" id="GO:0016853">
    <property type="term" value="F:isomerase activity"/>
    <property type="evidence" value="ECO:0007669"/>
    <property type="project" value="UniProtKB-KW"/>
</dbReference>
<dbReference type="PANTHER" id="PTHR43149">
    <property type="entry name" value="ENOYL-COA HYDRATASE"/>
    <property type="match status" value="1"/>
</dbReference>
<comment type="similarity">
    <text evidence="2">Belongs to the enoyl-CoA hydratase/isomerase family.</text>
</comment>
<evidence type="ECO:0000256" key="4">
    <source>
        <dbReference type="ARBA" id="ARBA00023098"/>
    </source>
</evidence>
<keyword evidence="3" id="KW-0276">Fatty acid metabolism</keyword>
<organism evidence="6 7">
    <name type="scientific">Maricaulis virginensis</name>
    <dbReference type="NCBI Taxonomy" id="144022"/>
    <lineage>
        <taxon>Bacteria</taxon>
        <taxon>Pseudomonadati</taxon>
        <taxon>Pseudomonadota</taxon>
        <taxon>Alphaproteobacteria</taxon>
        <taxon>Maricaulales</taxon>
        <taxon>Maricaulaceae</taxon>
        <taxon>Maricaulis</taxon>
    </lineage>
</organism>
<dbReference type="PANTHER" id="PTHR43149:SF1">
    <property type="entry name" value="DELTA(3,5)-DELTA(2,4)-DIENOYL-COA ISOMERASE, MITOCHONDRIAL"/>
    <property type="match status" value="1"/>
</dbReference>
<evidence type="ECO:0000313" key="7">
    <source>
        <dbReference type="Proteomes" id="UP001143486"/>
    </source>
</evidence>
<protein>
    <submittedName>
        <fullName evidence="6">Enoyl-CoA hydratase</fullName>
    </submittedName>
</protein>
<dbReference type="InterPro" id="IPR029045">
    <property type="entry name" value="ClpP/crotonase-like_dom_sf"/>
</dbReference>
<keyword evidence="5" id="KW-0413">Isomerase</keyword>
<dbReference type="Proteomes" id="UP001143486">
    <property type="component" value="Unassembled WGS sequence"/>
</dbReference>
<dbReference type="Gene3D" id="3.90.226.10">
    <property type="entry name" value="2-enoyl-CoA Hydratase, Chain A, domain 1"/>
    <property type="match status" value="1"/>
</dbReference>